<organism evidence="2 3">
    <name type="scientific">Orbilia oligospora</name>
    <name type="common">Nematode-trapping fungus</name>
    <name type="synonym">Arthrobotrys oligospora</name>
    <dbReference type="NCBI Taxonomy" id="2813651"/>
    <lineage>
        <taxon>Eukaryota</taxon>
        <taxon>Fungi</taxon>
        <taxon>Dikarya</taxon>
        <taxon>Ascomycota</taxon>
        <taxon>Pezizomycotina</taxon>
        <taxon>Orbiliomycetes</taxon>
        <taxon>Orbiliales</taxon>
        <taxon>Orbiliaceae</taxon>
        <taxon>Orbilia</taxon>
    </lineage>
</organism>
<feature type="region of interest" description="Disordered" evidence="1">
    <location>
        <begin position="105"/>
        <end position="124"/>
    </location>
</feature>
<accession>A0A7C8NGA2</accession>
<dbReference type="AlphaFoldDB" id="A0A7C8NGA2"/>
<protein>
    <submittedName>
        <fullName evidence="2">Uncharacterized protein</fullName>
    </submittedName>
</protein>
<gene>
    <name evidence="2" type="ORF">TWF102_005927</name>
</gene>
<dbReference type="Proteomes" id="UP000475325">
    <property type="component" value="Unassembled WGS sequence"/>
</dbReference>
<evidence type="ECO:0000256" key="1">
    <source>
        <dbReference type="SAM" id="MobiDB-lite"/>
    </source>
</evidence>
<feature type="region of interest" description="Disordered" evidence="1">
    <location>
        <begin position="200"/>
        <end position="291"/>
    </location>
</feature>
<sequence>MEEVSNDHPHFWGGVDNLYSDDSASTAHRNSVSSHIFASSPSDTLGNYTSPRFREGLSPMMTDFPLGNFINDTFQDNIPLYSPSSQISSSPLQITFLERCDSSSSLEQAPHGIPTENPHRQSTDESVWDQLQNVKTKSNFLCDWMNAVLELDMDPALQGYPRTLRTHHSGQYSDVDPVSHSVMVNNPDIYDHGQVHIPLRPISSVTSREPTTDQDDKSLRESSDKSRRSSGGSERKQVKRKTAPNKEEDSAASTTKKPRYISMRDIKETLGFSHSDGRSDNENEENACGDGAGWQRIYSNWRKDIASMAVAFVSLEAFTKSTKYQDSEVDSNGRRLNVIHGTFKWRGWNEMSESEQKGFLKSAFRLPWFGVTHSSAKIDEWIKNGFSSTVGENNDVNAIVDAAKTVILDVFKKRKDGMKSAYIEAYIDGIIEMDANGMISARLKRDEKGCMDNNKFDQRSKSHQNCRSTSRYYKFWKTATNLEFPVMICTALADALSPAPKGQELPVRYLRFYPDDDPNFASNSLDTAYPYEPDPNLFASLGRLNTHSAKITDIQLAMAALDVNSSLRRILGTLKGDDGSTKHRMAISSDRELQAWLMANVASRAPFDIYCIFQRNPATNGGRPDSPPPKHSRYLN</sequence>
<evidence type="ECO:0000313" key="3">
    <source>
        <dbReference type="Proteomes" id="UP000475325"/>
    </source>
</evidence>
<proteinExistence type="predicted"/>
<dbReference type="EMBL" id="WIQW01000030">
    <property type="protein sequence ID" value="KAF3098878.1"/>
    <property type="molecule type" value="Genomic_DNA"/>
</dbReference>
<comment type="caution">
    <text evidence="2">The sequence shown here is derived from an EMBL/GenBank/DDBJ whole genome shotgun (WGS) entry which is preliminary data.</text>
</comment>
<reference evidence="2 3" key="1">
    <citation type="submission" date="2019-06" db="EMBL/GenBank/DDBJ databases">
        <authorList>
            <person name="Palmer J.M."/>
        </authorList>
    </citation>
    <scope>NUCLEOTIDE SEQUENCE [LARGE SCALE GENOMIC DNA]</scope>
    <source>
        <strain evidence="2 3">TWF102</strain>
    </source>
</reference>
<name>A0A7C8NGA2_ORBOL</name>
<evidence type="ECO:0000313" key="2">
    <source>
        <dbReference type="EMBL" id="KAF3098878.1"/>
    </source>
</evidence>
<feature type="compositionally biased region" description="Basic and acidic residues" evidence="1">
    <location>
        <begin position="210"/>
        <end position="227"/>
    </location>
</feature>